<evidence type="ECO:0000256" key="5">
    <source>
        <dbReference type="SAM" id="SignalP"/>
    </source>
</evidence>
<dbReference type="EMBL" id="GFTR01003516">
    <property type="protein sequence ID" value="JAW12910.1"/>
    <property type="molecule type" value="Transcribed_RNA"/>
</dbReference>
<comment type="similarity">
    <text evidence="4">Belongs to the calycin superfamily. Triabin family.</text>
</comment>
<comment type="subcellular location">
    <subcellularLocation>
        <location evidence="1">Secreted</location>
    </subcellularLocation>
</comment>
<evidence type="ECO:0000256" key="4">
    <source>
        <dbReference type="ARBA" id="ARBA00034121"/>
    </source>
</evidence>
<evidence type="ECO:0000256" key="1">
    <source>
        <dbReference type="ARBA" id="ARBA00004613"/>
    </source>
</evidence>
<dbReference type="GO" id="GO:0030682">
    <property type="term" value="P:symbiont-mediated perturbation of host defenses"/>
    <property type="evidence" value="ECO:0007669"/>
    <property type="project" value="InterPro"/>
</dbReference>
<sequence>MKMLIAVIIFGILTNAFAQISLGNKECRHEAMKNFDLNKYFKIQHAFVTHSKNGKNPNFCREITTTKHSNGTVETIAEGYDEINGTTYYSKTSCSGTQKNPKSGEFSFTCNILEDAMQNTLGKYSEYTSVIDTDYNTYAILYRCTILSEGPVTLEDISVLKKDINGDNGKVKKSLKDKNMDLDTFLPRNDKYCDRVKNEGKKEGKKKRA</sequence>
<evidence type="ECO:0000313" key="6">
    <source>
        <dbReference type="EMBL" id="JAW12910.1"/>
    </source>
</evidence>
<dbReference type="InterPro" id="IPR012674">
    <property type="entry name" value="Calycin"/>
</dbReference>
<proteinExistence type="inferred from homology"/>
<dbReference type="InterPro" id="IPR005657">
    <property type="entry name" value="Triabi/Procalin"/>
</dbReference>
<keyword evidence="3 5" id="KW-0732">Signal</keyword>
<feature type="signal peptide" evidence="5">
    <location>
        <begin position="1"/>
        <end position="18"/>
    </location>
</feature>
<dbReference type="Gene3D" id="2.40.128.20">
    <property type="match status" value="1"/>
</dbReference>
<reference evidence="6" key="1">
    <citation type="journal article" date="2018" name="PLoS Negl. Trop. Dis.">
        <title>An insight into the salivary gland and fat body transcriptome of Panstrongylus lignarius (Hemiptera: Heteroptera), the main vector of Chagas disease in Peru.</title>
        <authorList>
            <person name="Nevoa J.C."/>
            <person name="Mendes M.T."/>
            <person name="da Silva M.V."/>
            <person name="Soares S.C."/>
            <person name="Oliveira C.J.F."/>
            <person name="Ribeiro J.M.C."/>
        </authorList>
    </citation>
    <scope>NUCLEOTIDE SEQUENCE</scope>
</reference>
<dbReference type="AlphaFoldDB" id="A0A224XWN6"/>
<dbReference type="SUPFAM" id="SSF50814">
    <property type="entry name" value="Lipocalins"/>
    <property type="match status" value="1"/>
</dbReference>
<dbReference type="Pfam" id="PF03973">
    <property type="entry name" value="Triabin"/>
    <property type="match status" value="1"/>
</dbReference>
<feature type="chain" id="PRO_5012126673" evidence="5">
    <location>
        <begin position="19"/>
        <end position="209"/>
    </location>
</feature>
<accession>A0A224XWN6</accession>
<keyword evidence="2" id="KW-0964">Secreted</keyword>
<dbReference type="GO" id="GO:0005576">
    <property type="term" value="C:extracellular region"/>
    <property type="evidence" value="ECO:0007669"/>
    <property type="project" value="UniProtKB-SubCell"/>
</dbReference>
<name>A0A224XWN6_9HEMI</name>
<evidence type="ECO:0000256" key="2">
    <source>
        <dbReference type="ARBA" id="ARBA00022525"/>
    </source>
</evidence>
<organism evidence="6">
    <name type="scientific">Panstrongylus lignarius</name>
    <dbReference type="NCBI Taxonomy" id="156445"/>
    <lineage>
        <taxon>Eukaryota</taxon>
        <taxon>Metazoa</taxon>
        <taxon>Ecdysozoa</taxon>
        <taxon>Arthropoda</taxon>
        <taxon>Hexapoda</taxon>
        <taxon>Insecta</taxon>
        <taxon>Pterygota</taxon>
        <taxon>Neoptera</taxon>
        <taxon>Paraneoptera</taxon>
        <taxon>Hemiptera</taxon>
        <taxon>Heteroptera</taxon>
        <taxon>Panheteroptera</taxon>
        <taxon>Cimicomorpha</taxon>
        <taxon>Reduviidae</taxon>
        <taxon>Triatominae</taxon>
        <taxon>Panstrongylus</taxon>
    </lineage>
</organism>
<evidence type="ECO:0000256" key="3">
    <source>
        <dbReference type="ARBA" id="ARBA00022729"/>
    </source>
</evidence>
<dbReference type="CDD" id="cd19423">
    <property type="entry name" value="lipocalin_LTBP1-like"/>
    <property type="match status" value="1"/>
</dbReference>
<protein>
    <submittedName>
        <fullName evidence="6">Putative triabin</fullName>
    </submittedName>
</protein>